<protein>
    <submittedName>
        <fullName evidence="10">Transcriptional regulatory protein ZraR</fullName>
    </submittedName>
</protein>
<dbReference type="PROSITE" id="PS50110">
    <property type="entry name" value="RESPONSE_REGULATORY"/>
    <property type="match status" value="1"/>
</dbReference>
<dbReference type="InterPro" id="IPR001789">
    <property type="entry name" value="Sig_transdc_resp-reg_receiver"/>
</dbReference>
<feature type="domain" description="Response regulatory" evidence="9">
    <location>
        <begin position="3"/>
        <end position="111"/>
    </location>
</feature>
<dbReference type="InterPro" id="IPR025662">
    <property type="entry name" value="Sigma_54_int_dom_ATP-bd_1"/>
</dbReference>
<feature type="domain" description="Sigma-54 factor interaction" evidence="8">
    <location>
        <begin position="157"/>
        <end position="386"/>
    </location>
</feature>
<organism evidence="10 11">
    <name type="scientific">Marinomonas spartinae</name>
    <dbReference type="NCBI Taxonomy" id="1792290"/>
    <lineage>
        <taxon>Bacteria</taxon>
        <taxon>Pseudomonadati</taxon>
        <taxon>Pseudomonadota</taxon>
        <taxon>Gammaproteobacteria</taxon>
        <taxon>Oceanospirillales</taxon>
        <taxon>Oceanospirillaceae</taxon>
        <taxon>Marinomonas</taxon>
    </lineage>
</organism>
<evidence type="ECO:0000256" key="4">
    <source>
        <dbReference type="ARBA" id="ARBA00023125"/>
    </source>
</evidence>
<reference evidence="10 11" key="1">
    <citation type="submission" date="2016-06" db="EMBL/GenBank/DDBJ databases">
        <authorList>
            <person name="Kjaerup R.B."/>
            <person name="Dalgaard T.S."/>
            <person name="Juul-Madsen H.R."/>
        </authorList>
    </citation>
    <scope>NUCLEOTIDE SEQUENCE [LARGE SCALE GENOMIC DNA]</scope>
    <source>
        <strain evidence="10 11">CECT 8886</strain>
    </source>
</reference>
<evidence type="ECO:0000313" key="11">
    <source>
        <dbReference type="Proteomes" id="UP000092544"/>
    </source>
</evidence>
<dbReference type="PROSITE" id="PS50045">
    <property type="entry name" value="SIGMA54_INTERACT_4"/>
    <property type="match status" value="1"/>
</dbReference>
<keyword evidence="2" id="KW-0067">ATP-binding</keyword>
<dbReference type="PANTHER" id="PTHR32071:SF117">
    <property type="entry name" value="PTS-DEPENDENT DIHYDROXYACETONE KINASE OPERON REGULATORY PROTEIN-RELATED"/>
    <property type="match status" value="1"/>
</dbReference>
<evidence type="ECO:0000259" key="9">
    <source>
        <dbReference type="PROSITE" id="PS50110"/>
    </source>
</evidence>
<dbReference type="SUPFAM" id="SSF52540">
    <property type="entry name" value="P-loop containing nucleoside triphosphate hydrolases"/>
    <property type="match status" value="1"/>
</dbReference>
<dbReference type="InterPro" id="IPR011006">
    <property type="entry name" value="CheY-like_superfamily"/>
</dbReference>
<dbReference type="Gene3D" id="3.40.50.2300">
    <property type="match status" value="1"/>
</dbReference>
<keyword evidence="1" id="KW-0547">Nucleotide-binding</keyword>
<dbReference type="Pfam" id="PF25601">
    <property type="entry name" value="AAA_lid_14"/>
    <property type="match status" value="1"/>
</dbReference>
<evidence type="ECO:0000256" key="2">
    <source>
        <dbReference type="ARBA" id="ARBA00022840"/>
    </source>
</evidence>
<dbReference type="InterPro" id="IPR003593">
    <property type="entry name" value="AAA+_ATPase"/>
</dbReference>
<evidence type="ECO:0000259" key="8">
    <source>
        <dbReference type="PROSITE" id="PS50045"/>
    </source>
</evidence>
<accession>A0A1A8TST6</accession>
<dbReference type="InterPro" id="IPR025944">
    <property type="entry name" value="Sigma_54_int_dom_CS"/>
</dbReference>
<dbReference type="Gene3D" id="1.10.8.60">
    <property type="match status" value="1"/>
</dbReference>
<dbReference type="PROSITE" id="PS00688">
    <property type="entry name" value="SIGMA54_INTERACT_3"/>
    <property type="match status" value="1"/>
</dbReference>
<dbReference type="GO" id="GO:0005524">
    <property type="term" value="F:ATP binding"/>
    <property type="evidence" value="ECO:0007669"/>
    <property type="project" value="UniProtKB-KW"/>
</dbReference>
<dbReference type="RefSeq" id="WP_067020362.1">
    <property type="nucleotide sequence ID" value="NZ_FLOB01000017.1"/>
</dbReference>
<dbReference type="PANTHER" id="PTHR32071">
    <property type="entry name" value="TRANSCRIPTIONAL REGULATORY PROTEIN"/>
    <property type="match status" value="1"/>
</dbReference>
<dbReference type="SMART" id="SM00382">
    <property type="entry name" value="AAA"/>
    <property type="match status" value="1"/>
</dbReference>
<dbReference type="GO" id="GO:0003677">
    <property type="term" value="F:DNA binding"/>
    <property type="evidence" value="ECO:0007669"/>
    <property type="project" value="UniProtKB-KW"/>
</dbReference>
<keyword evidence="5" id="KW-0804">Transcription</keyword>
<keyword evidence="11" id="KW-1185">Reference proteome</keyword>
<dbReference type="AlphaFoldDB" id="A0A1A8TST6"/>
<gene>
    <name evidence="10" type="primary">zraR_2</name>
    <name evidence="10" type="ORF">MSP8886_04092</name>
</gene>
<evidence type="ECO:0000256" key="6">
    <source>
        <dbReference type="PROSITE-ProRule" id="PRU00169"/>
    </source>
</evidence>
<evidence type="ECO:0000256" key="5">
    <source>
        <dbReference type="ARBA" id="ARBA00023163"/>
    </source>
</evidence>
<dbReference type="CDD" id="cd00009">
    <property type="entry name" value="AAA"/>
    <property type="match status" value="1"/>
</dbReference>
<evidence type="ECO:0000256" key="7">
    <source>
        <dbReference type="SAM" id="MobiDB-lite"/>
    </source>
</evidence>
<dbReference type="SUPFAM" id="SSF52172">
    <property type="entry name" value="CheY-like"/>
    <property type="match status" value="1"/>
</dbReference>
<feature type="modified residue" description="4-aspartylphosphate" evidence="6">
    <location>
        <position position="52"/>
    </location>
</feature>
<name>A0A1A8TST6_9GAMM</name>
<dbReference type="InterPro" id="IPR027417">
    <property type="entry name" value="P-loop_NTPase"/>
</dbReference>
<proteinExistence type="predicted"/>
<dbReference type="STRING" id="1792290.MSP8886_04092"/>
<dbReference type="PROSITE" id="PS00675">
    <property type="entry name" value="SIGMA54_INTERACT_1"/>
    <property type="match status" value="1"/>
</dbReference>
<dbReference type="GO" id="GO:0000160">
    <property type="term" value="P:phosphorelay signal transduction system"/>
    <property type="evidence" value="ECO:0007669"/>
    <property type="project" value="InterPro"/>
</dbReference>
<keyword evidence="4" id="KW-0238">DNA-binding</keyword>
<dbReference type="Pfam" id="PF00158">
    <property type="entry name" value="Sigma54_activat"/>
    <property type="match status" value="1"/>
</dbReference>
<dbReference type="InterPro" id="IPR002078">
    <property type="entry name" value="Sigma_54_int"/>
</dbReference>
<evidence type="ECO:0000256" key="3">
    <source>
        <dbReference type="ARBA" id="ARBA00023015"/>
    </source>
</evidence>
<evidence type="ECO:0000313" key="10">
    <source>
        <dbReference type="EMBL" id="SBS37380.1"/>
    </source>
</evidence>
<sequence length="482" mass="54531">MHHIMIISPDHSPLKEADKWLSRYGFQVNLSHSFEQAHKFYELKDFDLLLVDNDCLTEATPQQLNNTPPRIVLDTKPGLNIAVQTMSLGAKYYLPLPTDSETLLKHVIDALENTQSQADIASERNQDSKLAKEAPLLFARSEQEEQSMRLGYEDSTIIGRCPPMEELFSDIRKVASTDVTVLIRGESGTGKELVAKALHDLSKRNNKPLISVNCAAIPENLIESELFGHEKGAFTGASSARDGLIYAADHGTLFLDEIGELPLEAQARLLRVLQEGEIRRVGAVQATKVDIRLITATHRDLMDMVRRRQFREDLYYRLYVMELIIPPLRERGDDISMIAKNLLEKACKKHNRPLLAYNKSFDKAIRDHHWPGNVRELENAIERAVILSPANKVEAANLKISSRHTSQAASHAQQIEKAQEEARSSMTPSTGTTLDDYFKHFVLSHQHKMTETQLAHSLGISRKSLWERRQKLGIPRQVTENK</sequence>
<dbReference type="Gene3D" id="3.40.50.300">
    <property type="entry name" value="P-loop containing nucleotide triphosphate hydrolases"/>
    <property type="match status" value="1"/>
</dbReference>
<dbReference type="GO" id="GO:0006355">
    <property type="term" value="P:regulation of DNA-templated transcription"/>
    <property type="evidence" value="ECO:0007669"/>
    <property type="project" value="InterPro"/>
</dbReference>
<keyword evidence="3" id="KW-0805">Transcription regulation</keyword>
<dbReference type="Proteomes" id="UP000092544">
    <property type="component" value="Unassembled WGS sequence"/>
</dbReference>
<dbReference type="OrthoDB" id="9804019at2"/>
<dbReference type="EMBL" id="FLOB01000017">
    <property type="protein sequence ID" value="SBS37380.1"/>
    <property type="molecule type" value="Genomic_DNA"/>
</dbReference>
<feature type="region of interest" description="Disordered" evidence="7">
    <location>
        <begin position="405"/>
        <end position="431"/>
    </location>
</feature>
<keyword evidence="6" id="KW-0597">Phosphoprotein</keyword>
<dbReference type="FunFam" id="3.40.50.300:FF:000006">
    <property type="entry name" value="DNA-binding transcriptional regulator NtrC"/>
    <property type="match status" value="1"/>
</dbReference>
<evidence type="ECO:0000256" key="1">
    <source>
        <dbReference type="ARBA" id="ARBA00022741"/>
    </source>
</evidence>
<dbReference type="InterPro" id="IPR058031">
    <property type="entry name" value="AAA_lid_NorR"/>
</dbReference>